<dbReference type="Proteomes" id="UP000305709">
    <property type="component" value="Unassembled WGS sequence"/>
</dbReference>
<organism evidence="2 3">
    <name type="scientific">Rubellimicrobium roseum</name>
    <dbReference type="NCBI Taxonomy" id="687525"/>
    <lineage>
        <taxon>Bacteria</taxon>
        <taxon>Pseudomonadati</taxon>
        <taxon>Pseudomonadota</taxon>
        <taxon>Alphaproteobacteria</taxon>
        <taxon>Rhodobacterales</taxon>
        <taxon>Roseobacteraceae</taxon>
        <taxon>Rubellimicrobium</taxon>
    </lineage>
</organism>
<reference evidence="2 3" key="1">
    <citation type="submission" date="2019-06" db="EMBL/GenBank/DDBJ databases">
        <authorList>
            <person name="Jiang L."/>
        </authorList>
    </citation>
    <scope>NUCLEOTIDE SEQUENCE [LARGE SCALE GENOMIC DNA]</scope>
    <source>
        <strain evidence="2 3">YIM 48858</strain>
    </source>
</reference>
<keyword evidence="1" id="KW-0472">Membrane</keyword>
<feature type="transmembrane region" description="Helical" evidence="1">
    <location>
        <begin position="47"/>
        <end position="70"/>
    </location>
</feature>
<keyword evidence="1" id="KW-0812">Transmembrane</keyword>
<evidence type="ECO:0000313" key="3">
    <source>
        <dbReference type="Proteomes" id="UP000305709"/>
    </source>
</evidence>
<feature type="transmembrane region" description="Helical" evidence="1">
    <location>
        <begin position="6"/>
        <end position="27"/>
    </location>
</feature>
<comment type="caution">
    <text evidence="2">The sequence shown here is derived from an EMBL/GenBank/DDBJ whole genome shotgun (WGS) entry which is preliminary data.</text>
</comment>
<keyword evidence="3" id="KW-1185">Reference proteome</keyword>
<dbReference type="EMBL" id="VDFV01000003">
    <property type="protein sequence ID" value="TNC73877.1"/>
    <property type="molecule type" value="Genomic_DNA"/>
</dbReference>
<proteinExistence type="predicted"/>
<evidence type="ECO:0000256" key="1">
    <source>
        <dbReference type="SAM" id="Phobius"/>
    </source>
</evidence>
<name>A0A5C4NMF7_9RHOB</name>
<dbReference type="AlphaFoldDB" id="A0A5C4NMF7"/>
<keyword evidence="1" id="KW-1133">Transmembrane helix</keyword>
<accession>A0A5C4NMF7</accession>
<dbReference type="RefSeq" id="WP_139080561.1">
    <property type="nucleotide sequence ID" value="NZ_VDFV01000003.1"/>
</dbReference>
<evidence type="ECO:0000313" key="2">
    <source>
        <dbReference type="EMBL" id="TNC73877.1"/>
    </source>
</evidence>
<gene>
    <name evidence="2" type="ORF">FHG71_05260</name>
</gene>
<protein>
    <submittedName>
        <fullName evidence="2">Uncharacterized protein</fullName>
    </submittedName>
</protein>
<sequence length="71" mass="7468">MDILIWIGVAIAFLGLVGIAWSGAIAIRARREALDDAALRARLQRALPINLGALLLSVLGCMFVIIGVVVG</sequence>